<protein>
    <submittedName>
        <fullName evidence="2">Uncharacterized protein</fullName>
    </submittedName>
</protein>
<reference evidence="2 3" key="1">
    <citation type="submission" date="2014-04" db="EMBL/GenBank/DDBJ databases">
        <authorList>
            <consortium name="DOE Joint Genome Institute"/>
            <person name="Kuo A."/>
            <person name="Girlanda M."/>
            <person name="Perotto S."/>
            <person name="Kohler A."/>
            <person name="Nagy L.G."/>
            <person name="Floudas D."/>
            <person name="Copeland A."/>
            <person name="Barry K.W."/>
            <person name="Cichocki N."/>
            <person name="Veneault-Fourrey C."/>
            <person name="LaButti K."/>
            <person name="Lindquist E.A."/>
            <person name="Lipzen A."/>
            <person name="Lundell T."/>
            <person name="Morin E."/>
            <person name="Murat C."/>
            <person name="Sun H."/>
            <person name="Tunlid A."/>
            <person name="Henrissat B."/>
            <person name="Grigoriev I.V."/>
            <person name="Hibbett D.S."/>
            <person name="Martin F."/>
            <person name="Nordberg H.P."/>
            <person name="Cantor M.N."/>
            <person name="Hua S.X."/>
        </authorList>
    </citation>
    <scope>NUCLEOTIDE SEQUENCE [LARGE SCALE GENOMIC DNA]</scope>
    <source>
        <strain evidence="2 3">MUT 4182</strain>
    </source>
</reference>
<reference evidence="3" key="2">
    <citation type="submission" date="2015-01" db="EMBL/GenBank/DDBJ databases">
        <title>Evolutionary Origins and Diversification of the Mycorrhizal Mutualists.</title>
        <authorList>
            <consortium name="DOE Joint Genome Institute"/>
            <consortium name="Mycorrhizal Genomics Consortium"/>
            <person name="Kohler A."/>
            <person name="Kuo A."/>
            <person name="Nagy L.G."/>
            <person name="Floudas D."/>
            <person name="Copeland A."/>
            <person name="Barry K.W."/>
            <person name="Cichocki N."/>
            <person name="Veneault-Fourrey C."/>
            <person name="LaButti K."/>
            <person name="Lindquist E.A."/>
            <person name="Lipzen A."/>
            <person name="Lundell T."/>
            <person name="Morin E."/>
            <person name="Murat C."/>
            <person name="Riley R."/>
            <person name="Ohm R."/>
            <person name="Sun H."/>
            <person name="Tunlid A."/>
            <person name="Henrissat B."/>
            <person name="Grigoriev I.V."/>
            <person name="Hibbett D.S."/>
            <person name="Martin F."/>
        </authorList>
    </citation>
    <scope>NUCLEOTIDE SEQUENCE [LARGE SCALE GENOMIC DNA]</scope>
    <source>
        <strain evidence="3">MUT 4182</strain>
    </source>
</reference>
<sequence length="82" mass="9389">MLPYNAITLLGALNRPQRRSSLAYRLIQPEPERLMAQHDAREQSRQSHPVYKSIKRLNERRATVSRITESAQGDTPSDSITD</sequence>
<dbReference type="HOGENOM" id="CLU_2559974_0_0_1"/>
<keyword evidence="3" id="KW-1185">Reference proteome</keyword>
<proteinExistence type="predicted"/>
<evidence type="ECO:0000256" key="1">
    <source>
        <dbReference type="SAM" id="MobiDB-lite"/>
    </source>
</evidence>
<dbReference type="Proteomes" id="UP000054248">
    <property type="component" value="Unassembled WGS sequence"/>
</dbReference>
<organism evidence="2 3">
    <name type="scientific">Tulasnella calospora MUT 4182</name>
    <dbReference type="NCBI Taxonomy" id="1051891"/>
    <lineage>
        <taxon>Eukaryota</taxon>
        <taxon>Fungi</taxon>
        <taxon>Dikarya</taxon>
        <taxon>Basidiomycota</taxon>
        <taxon>Agaricomycotina</taxon>
        <taxon>Agaricomycetes</taxon>
        <taxon>Cantharellales</taxon>
        <taxon>Tulasnellaceae</taxon>
        <taxon>Tulasnella</taxon>
    </lineage>
</organism>
<feature type="compositionally biased region" description="Polar residues" evidence="1">
    <location>
        <begin position="65"/>
        <end position="82"/>
    </location>
</feature>
<feature type="region of interest" description="Disordered" evidence="1">
    <location>
        <begin position="39"/>
        <end position="82"/>
    </location>
</feature>
<evidence type="ECO:0000313" key="2">
    <source>
        <dbReference type="EMBL" id="KIO20106.1"/>
    </source>
</evidence>
<name>A0A0C3Q7P3_9AGAM</name>
<gene>
    <name evidence="2" type="ORF">M407DRAFT_245946</name>
</gene>
<evidence type="ECO:0000313" key="3">
    <source>
        <dbReference type="Proteomes" id="UP000054248"/>
    </source>
</evidence>
<dbReference type="EMBL" id="KN823187">
    <property type="protein sequence ID" value="KIO20106.1"/>
    <property type="molecule type" value="Genomic_DNA"/>
</dbReference>
<accession>A0A0C3Q7P3</accession>
<dbReference type="AlphaFoldDB" id="A0A0C3Q7P3"/>